<dbReference type="PANTHER" id="PTHR10288">
    <property type="entry name" value="KH DOMAIN CONTAINING RNA BINDING PROTEIN"/>
    <property type="match status" value="1"/>
</dbReference>
<dbReference type="Gene3D" id="3.30.1370.10">
    <property type="entry name" value="K Homology domain, type 1"/>
    <property type="match status" value="1"/>
</dbReference>
<dbReference type="PROSITE" id="PS50084">
    <property type="entry name" value="KH_TYPE_1"/>
    <property type="match status" value="2"/>
</dbReference>
<keyword evidence="1" id="KW-0677">Repeat</keyword>
<feature type="region of interest" description="Disordered" evidence="3">
    <location>
        <begin position="1"/>
        <end position="29"/>
    </location>
</feature>
<sequence length="413" mass="44589">MKRAAEGGDGYGWPSKRGGKGGSSGSSDKGLPKTRYAFKVLLTDGLVVGLLGTRGSVKDEIQNATGAKLVFSNRGDYFPGSHYRVLGIYADDTSCICRTFDWILPKIAELGVEESKNPPKDGPELLGKEPGEYVFRFCVTKRMSSHIIGTGGLNIKQIRSDTGAKVFIDNETHMNHRLCRVIGTPEQILPCLEQANDYVQQDCEEQDYLSGFAGIVNFGEAAARGWAPAPESREPWAAGGGEGREGREGRGVLVPPPKSRSNNEEVGEVTLGTVQEEVDSLCEVLGSFPPGTVQLQYSVSCGLPPDKVGLLIGKAGEFVKYVEEATGTTIDVESGDTAQADTPRAMTIVGQLLNVYTAHAMMLMKLRTTEAREQEEAERKKIQESEDPAVLKARIEELQAQLASVSSQIGMLT</sequence>
<evidence type="ECO:0000313" key="5">
    <source>
        <dbReference type="EMBL" id="CAE4595542.1"/>
    </source>
</evidence>
<reference evidence="5" key="1">
    <citation type="submission" date="2021-01" db="EMBL/GenBank/DDBJ databases">
        <authorList>
            <person name="Corre E."/>
            <person name="Pelletier E."/>
            <person name="Niang G."/>
            <person name="Scheremetjew M."/>
            <person name="Finn R."/>
            <person name="Kale V."/>
            <person name="Holt S."/>
            <person name="Cochrane G."/>
            <person name="Meng A."/>
            <person name="Brown T."/>
            <person name="Cohen L."/>
        </authorList>
    </citation>
    <scope>NUCLEOTIDE SEQUENCE</scope>
    <source>
        <strain evidence="5">CCMP3105</strain>
    </source>
</reference>
<gene>
    <name evidence="5" type="ORF">AMON00008_LOCUS26440</name>
</gene>
<dbReference type="CDD" id="cd00105">
    <property type="entry name" value="KH-I"/>
    <property type="match status" value="2"/>
</dbReference>
<feature type="domain" description="K Homology" evidence="4">
    <location>
        <begin position="131"/>
        <end position="200"/>
    </location>
</feature>
<protein>
    <recommendedName>
        <fullName evidence="4">K Homology domain-containing protein</fullName>
    </recommendedName>
</protein>
<evidence type="ECO:0000256" key="1">
    <source>
        <dbReference type="ARBA" id="ARBA00022737"/>
    </source>
</evidence>
<proteinExistence type="predicted"/>
<dbReference type="EMBL" id="HBNR01038262">
    <property type="protein sequence ID" value="CAE4595542.1"/>
    <property type="molecule type" value="Transcribed_RNA"/>
</dbReference>
<dbReference type="InterPro" id="IPR036612">
    <property type="entry name" value="KH_dom_type_1_sf"/>
</dbReference>
<name>A0A7S4QVZ7_9DINO</name>
<dbReference type="GO" id="GO:0003723">
    <property type="term" value="F:RNA binding"/>
    <property type="evidence" value="ECO:0007669"/>
    <property type="project" value="UniProtKB-UniRule"/>
</dbReference>
<keyword evidence="2" id="KW-0694">RNA-binding</keyword>
<accession>A0A7S4QVZ7</accession>
<dbReference type="InterPro" id="IPR004087">
    <property type="entry name" value="KH_dom"/>
</dbReference>
<dbReference type="SMART" id="SM00322">
    <property type="entry name" value="KH"/>
    <property type="match status" value="3"/>
</dbReference>
<dbReference type="SUPFAM" id="SSF54791">
    <property type="entry name" value="Eukaryotic type KH-domain (KH-domain type I)"/>
    <property type="match status" value="3"/>
</dbReference>
<organism evidence="5">
    <name type="scientific">Alexandrium monilatum</name>
    <dbReference type="NCBI Taxonomy" id="311494"/>
    <lineage>
        <taxon>Eukaryota</taxon>
        <taxon>Sar</taxon>
        <taxon>Alveolata</taxon>
        <taxon>Dinophyceae</taxon>
        <taxon>Gonyaulacales</taxon>
        <taxon>Pyrocystaceae</taxon>
        <taxon>Alexandrium</taxon>
    </lineage>
</organism>
<evidence type="ECO:0000259" key="4">
    <source>
        <dbReference type="SMART" id="SM00322"/>
    </source>
</evidence>
<dbReference type="Gene3D" id="3.30.310.210">
    <property type="match status" value="1"/>
</dbReference>
<feature type="domain" description="K Homology" evidence="4">
    <location>
        <begin position="34"/>
        <end position="108"/>
    </location>
</feature>
<evidence type="ECO:0000256" key="2">
    <source>
        <dbReference type="PROSITE-ProRule" id="PRU00117"/>
    </source>
</evidence>
<feature type="region of interest" description="Disordered" evidence="3">
    <location>
        <begin position="227"/>
        <end position="265"/>
    </location>
</feature>
<dbReference type="AlphaFoldDB" id="A0A7S4QVZ7"/>
<feature type="domain" description="K Homology" evidence="4">
    <location>
        <begin position="295"/>
        <end position="367"/>
    </location>
</feature>
<dbReference type="InterPro" id="IPR004088">
    <property type="entry name" value="KH_dom_type_1"/>
</dbReference>
<evidence type="ECO:0000256" key="3">
    <source>
        <dbReference type="SAM" id="MobiDB-lite"/>
    </source>
</evidence>
<dbReference type="Pfam" id="PF00013">
    <property type="entry name" value="KH_1"/>
    <property type="match status" value="2"/>
</dbReference>